<organism evidence="1 2">
    <name type="scientific">Mycobacterium lentiflavum</name>
    <dbReference type="NCBI Taxonomy" id="141349"/>
    <lineage>
        <taxon>Bacteria</taxon>
        <taxon>Bacillati</taxon>
        <taxon>Actinomycetota</taxon>
        <taxon>Actinomycetes</taxon>
        <taxon>Mycobacteriales</taxon>
        <taxon>Mycobacteriaceae</taxon>
        <taxon>Mycobacterium</taxon>
        <taxon>Mycobacterium simiae complex</taxon>
    </lineage>
</organism>
<sequence>MRTQSALLDRHEREDFTLACVLIGAINALAPNSTLEIASQ</sequence>
<dbReference type="STRING" id="141349.BN1232_00264"/>
<name>A0A0E4GXD5_MYCLN</name>
<dbReference type="AlphaFoldDB" id="A0A0E4GXD5"/>
<reference evidence="1 2" key="1">
    <citation type="submission" date="2015-03" db="EMBL/GenBank/DDBJ databases">
        <authorList>
            <person name="Urmite Genomes"/>
        </authorList>
    </citation>
    <scope>NUCLEOTIDE SEQUENCE [LARGE SCALE GENOMIC DNA]</scope>
    <source>
        <strain evidence="1 2">CSUR P1491</strain>
    </source>
</reference>
<dbReference type="EMBL" id="CTEE01000001">
    <property type="protein sequence ID" value="CQD02884.1"/>
    <property type="molecule type" value="Genomic_DNA"/>
</dbReference>
<evidence type="ECO:0000313" key="1">
    <source>
        <dbReference type="EMBL" id="CQD02884.1"/>
    </source>
</evidence>
<evidence type="ECO:0000313" key="2">
    <source>
        <dbReference type="Proteomes" id="UP000199251"/>
    </source>
</evidence>
<proteinExistence type="predicted"/>
<accession>A0A0E4GXD5</accession>
<gene>
    <name evidence="1" type="ORF">BN1232_00264</name>
</gene>
<protein>
    <submittedName>
        <fullName evidence="1">Uncharacterized protein</fullName>
    </submittedName>
</protein>
<dbReference type="Proteomes" id="UP000199251">
    <property type="component" value="Unassembled WGS sequence"/>
</dbReference>